<evidence type="ECO:0000313" key="2">
    <source>
        <dbReference type="EMBL" id="KAF0929598.1"/>
    </source>
</evidence>
<protein>
    <submittedName>
        <fullName evidence="2">Uncharacterized protein</fullName>
    </submittedName>
</protein>
<evidence type="ECO:0000256" key="1">
    <source>
        <dbReference type="SAM" id="MobiDB-lite"/>
    </source>
</evidence>
<accession>A0A6G1EY43</accession>
<feature type="non-terminal residue" evidence="2">
    <location>
        <position position="1"/>
    </location>
</feature>
<dbReference type="EMBL" id="SPHZ02000002">
    <property type="protein sequence ID" value="KAF0929598.1"/>
    <property type="molecule type" value="Genomic_DNA"/>
</dbReference>
<reference evidence="2 3" key="1">
    <citation type="submission" date="2019-11" db="EMBL/GenBank/DDBJ databases">
        <title>Whole genome sequence of Oryza granulata.</title>
        <authorList>
            <person name="Li W."/>
        </authorList>
    </citation>
    <scope>NUCLEOTIDE SEQUENCE [LARGE SCALE GENOMIC DNA]</scope>
    <source>
        <strain evidence="3">cv. Menghai</strain>
        <tissue evidence="2">Leaf</tissue>
    </source>
</reference>
<feature type="region of interest" description="Disordered" evidence="1">
    <location>
        <begin position="99"/>
        <end position="134"/>
    </location>
</feature>
<sequence length="187" mass="20398">QICSINQSYPQKQQQSQPQQLLKQSLPQQQQQMPHKQPTALRRAASAAARTVSIMQQLEETKIAPSNPKTRRLLPAKSAPTASTRSIVAETKLVKDLQSSGAKLATEEAPSRSSNADMPSCEPSVPPLPKAEEDDMSIDYVDIPIEDMEVPASTVEETPMEEAIRVTRGRLRQRIAAVSTADGRAAS</sequence>
<name>A0A6G1EY43_9ORYZ</name>
<keyword evidence="3" id="KW-1185">Reference proteome</keyword>
<organism evidence="2 3">
    <name type="scientific">Oryza meyeriana var. granulata</name>
    <dbReference type="NCBI Taxonomy" id="110450"/>
    <lineage>
        <taxon>Eukaryota</taxon>
        <taxon>Viridiplantae</taxon>
        <taxon>Streptophyta</taxon>
        <taxon>Embryophyta</taxon>
        <taxon>Tracheophyta</taxon>
        <taxon>Spermatophyta</taxon>
        <taxon>Magnoliopsida</taxon>
        <taxon>Liliopsida</taxon>
        <taxon>Poales</taxon>
        <taxon>Poaceae</taxon>
        <taxon>BOP clade</taxon>
        <taxon>Oryzoideae</taxon>
        <taxon>Oryzeae</taxon>
        <taxon>Oryzinae</taxon>
        <taxon>Oryza</taxon>
        <taxon>Oryza meyeriana</taxon>
    </lineage>
</organism>
<comment type="caution">
    <text evidence="2">The sequence shown here is derived from an EMBL/GenBank/DDBJ whole genome shotgun (WGS) entry which is preliminary data.</text>
</comment>
<feature type="compositionally biased region" description="Low complexity" evidence="1">
    <location>
        <begin position="7"/>
        <end position="50"/>
    </location>
</feature>
<dbReference type="Proteomes" id="UP000479710">
    <property type="component" value="Unassembled WGS sequence"/>
</dbReference>
<gene>
    <name evidence="2" type="ORF">E2562_022796</name>
</gene>
<evidence type="ECO:0000313" key="3">
    <source>
        <dbReference type="Proteomes" id="UP000479710"/>
    </source>
</evidence>
<feature type="region of interest" description="Disordered" evidence="1">
    <location>
        <begin position="1"/>
        <end position="87"/>
    </location>
</feature>
<proteinExistence type="predicted"/>
<dbReference type="AlphaFoldDB" id="A0A6G1EY43"/>